<feature type="compositionally biased region" description="Polar residues" evidence="8">
    <location>
        <begin position="229"/>
        <end position="238"/>
    </location>
</feature>
<comment type="subcellular location">
    <subcellularLocation>
        <location evidence="1">Cell membrane</location>
        <topology evidence="1">Multi-pass membrane protein</topology>
    </subcellularLocation>
</comment>
<evidence type="ECO:0000256" key="4">
    <source>
        <dbReference type="ARBA" id="ARBA00022692"/>
    </source>
</evidence>
<dbReference type="Pfam" id="PF25539">
    <property type="entry name" value="Bestrophin_2"/>
    <property type="match status" value="2"/>
</dbReference>
<dbReference type="AlphaFoldDB" id="A0A8J5X638"/>
<proteinExistence type="predicted"/>
<feature type="transmembrane region" description="Helical" evidence="9">
    <location>
        <begin position="366"/>
        <end position="387"/>
    </location>
</feature>
<feature type="region of interest" description="Disordered" evidence="8">
    <location>
        <begin position="219"/>
        <end position="238"/>
    </location>
</feature>
<evidence type="ECO:0000256" key="7">
    <source>
        <dbReference type="ARBA" id="ARBA00023136"/>
    </source>
</evidence>
<comment type="caution">
    <text evidence="10">The sequence shown here is derived from an EMBL/GenBank/DDBJ whole genome shotgun (WGS) entry which is preliminary data.</text>
</comment>
<evidence type="ECO:0000256" key="8">
    <source>
        <dbReference type="SAM" id="MobiDB-lite"/>
    </source>
</evidence>
<dbReference type="OrthoDB" id="1368at2759"/>
<dbReference type="GO" id="GO:0005254">
    <property type="term" value="F:chloride channel activity"/>
    <property type="evidence" value="ECO:0007669"/>
    <property type="project" value="InterPro"/>
</dbReference>
<accession>A0A8J5X638</accession>
<keyword evidence="7 9" id="KW-0472">Membrane</keyword>
<evidence type="ECO:0000256" key="3">
    <source>
        <dbReference type="ARBA" id="ARBA00022475"/>
    </source>
</evidence>
<evidence type="ECO:0000256" key="1">
    <source>
        <dbReference type="ARBA" id="ARBA00004651"/>
    </source>
</evidence>
<reference evidence="10" key="1">
    <citation type="submission" date="2021-05" db="EMBL/GenBank/DDBJ databases">
        <title>The genome of the haptophyte Pavlova lutheri (Diacronema luteri, Pavlovales) - a model for lipid biosynthesis in eukaryotic algae.</title>
        <authorList>
            <person name="Hulatt C.J."/>
            <person name="Posewitz M.C."/>
        </authorList>
    </citation>
    <scope>NUCLEOTIDE SEQUENCE</scope>
    <source>
        <strain evidence="10">NIVA-4/92</strain>
    </source>
</reference>
<keyword evidence="3" id="KW-1003">Cell membrane</keyword>
<dbReference type="InterPro" id="IPR044669">
    <property type="entry name" value="YneE/VCCN1/2-like"/>
</dbReference>
<gene>
    <name evidence="10" type="ORF">KFE25_004466</name>
</gene>
<evidence type="ECO:0000313" key="10">
    <source>
        <dbReference type="EMBL" id="KAG8460218.1"/>
    </source>
</evidence>
<organism evidence="10 11">
    <name type="scientific">Diacronema lutheri</name>
    <name type="common">Unicellular marine alga</name>
    <name type="synonym">Monochrysis lutheri</name>
    <dbReference type="NCBI Taxonomy" id="2081491"/>
    <lineage>
        <taxon>Eukaryota</taxon>
        <taxon>Haptista</taxon>
        <taxon>Haptophyta</taxon>
        <taxon>Pavlovophyceae</taxon>
        <taxon>Pavlovales</taxon>
        <taxon>Pavlovaceae</taxon>
        <taxon>Diacronema</taxon>
    </lineage>
</organism>
<evidence type="ECO:0000313" key="11">
    <source>
        <dbReference type="Proteomes" id="UP000751190"/>
    </source>
</evidence>
<keyword evidence="2" id="KW-0813">Transport</keyword>
<dbReference type="PANTHER" id="PTHR33281">
    <property type="entry name" value="UPF0187 PROTEIN YNEE"/>
    <property type="match status" value="1"/>
</dbReference>
<evidence type="ECO:0000256" key="6">
    <source>
        <dbReference type="ARBA" id="ARBA00023065"/>
    </source>
</evidence>
<feature type="transmembrane region" description="Helical" evidence="9">
    <location>
        <begin position="108"/>
        <end position="127"/>
    </location>
</feature>
<keyword evidence="11" id="KW-1185">Reference proteome</keyword>
<keyword evidence="4 9" id="KW-0812">Transmembrane</keyword>
<dbReference type="Proteomes" id="UP000751190">
    <property type="component" value="Unassembled WGS sequence"/>
</dbReference>
<feature type="transmembrane region" description="Helical" evidence="9">
    <location>
        <begin position="76"/>
        <end position="96"/>
    </location>
</feature>
<keyword evidence="5 9" id="KW-1133">Transmembrane helix</keyword>
<dbReference type="EMBL" id="JAGTXO010000034">
    <property type="protein sequence ID" value="KAG8460218.1"/>
    <property type="molecule type" value="Genomic_DNA"/>
</dbReference>
<dbReference type="GO" id="GO:0005886">
    <property type="term" value="C:plasma membrane"/>
    <property type="evidence" value="ECO:0007669"/>
    <property type="project" value="UniProtKB-SubCell"/>
</dbReference>
<name>A0A8J5X638_DIALT</name>
<dbReference type="PANTHER" id="PTHR33281:SF19">
    <property type="entry name" value="VOLTAGE-DEPENDENT ANION CHANNEL-FORMING PROTEIN YNEE"/>
    <property type="match status" value="1"/>
</dbReference>
<evidence type="ECO:0000256" key="9">
    <source>
        <dbReference type="SAM" id="Phobius"/>
    </source>
</evidence>
<protein>
    <recommendedName>
        <fullName evidence="12">Bestrophin homolog</fullName>
    </recommendedName>
</protein>
<keyword evidence="6" id="KW-0406">Ion transport</keyword>
<evidence type="ECO:0000256" key="2">
    <source>
        <dbReference type="ARBA" id="ARBA00022448"/>
    </source>
</evidence>
<evidence type="ECO:0008006" key="12">
    <source>
        <dbReference type="Google" id="ProtNLM"/>
    </source>
</evidence>
<sequence>MAAGAYLALEEGPESRATFGAATSNAAEPALPRHDAMFSSRPANVTHIASLDDPGRDDGADRMSDLTIMFTMRGSVIPRVAGMCTACAVLGVMGLFAYEEYGFVFNDFLHKLVVMPLGFLLVFRSNLAYGRFWESRGAIGAVLRHSRQVAMLVGLKLSMAALQAEARCPWPPHGEAESGADGGGGSLGGASAACAACVRTDSADARSSASAQGWADGSAPAVGAAGSHTPPSLAQPSTASSGLLAVESLSERQLREHCEMAIEMQRLLVTLYYVIVHLLRNLPPSADDAIMQQLTGDEIEELKTAVFRPIIVVRWSLQHVQAMADSGVLCWWEHQQILSHFDRLLEAVVGAHKVASTPIPFPYTQLLSWLVNVFIGTMPLAVAGAYAGGESAESALSPITIISVCFTSIMIALALLGINETAAELEAPFGFDPNDIPLGRLGEGMEVDIAVLLRGRAFAKALVTSRTKGAAAVFAPRAKT</sequence>
<feature type="transmembrane region" description="Helical" evidence="9">
    <location>
        <begin position="399"/>
        <end position="418"/>
    </location>
</feature>
<evidence type="ECO:0000256" key="5">
    <source>
        <dbReference type="ARBA" id="ARBA00022989"/>
    </source>
</evidence>